<dbReference type="InterPro" id="IPR020556">
    <property type="entry name" value="Amidase_CS"/>
</dbReference>
<evidence type="ECO:0000256" key="1">
    <source>
        <dbReference type="ARBA" id="ARBA00009199"/>
    </source>
</evidence>
<evidence type="ECO:0000313" key="4">
    <source>
        <dbReference type="Proteomes" id="UP001330749"/>
    </source>
</evidence>
<gene>
    <name evidence="3" type="ORF">P4447_17170</name>
</gene>
<feature type="domain" description="Amidase" evidence="2">
    <location>
        <begin position="27"/>
        <end position="456"/>
    </location>
</feature>
<comment type="caution">
    <text evidence="3">The sequence shown here is derived from an EMBL/GenBank/DDBJ whole genome shotgun (WGS) entry which is preliminary data.</text>
</comment>
<dbReference type="PANTHER" id="PTHR11895">
    <property type="entry name" value="TRANSAMIDASE"/>
    <property type="match status" value="1"/>
</dbReference>
<dbReference type="Proteomes" id="UP001330749">
    <property type="component" value="Unassembled WGS sequence"/>
</dbReference>
<dbReference type="Pfam" id="PF01425">
    <property type="entry name" value="Amidase"/>
    <property type="match status" value="1"/>
</dbReference>
<dbReference type="EMBL" id="JARMQG010000276">
    <property type="protein sequence ID" value="MED3564152.1"/>
    <property type="molecule type" value="Genomic_DNA"/>
</dbReference>
<dbReference type="SUPFAM" id="SSF75304">
    <property type="entry name" value="Amidase signature (AS) enzymes"/>
    <property type="match status" value="1"/>
</dbReference>
<dbReference type="PROSITE" id="PS00571">
    <property type="entry name" value="AMIDASES"/>
    <property type="match status" value="1"/>
</dbReference>
<name>A0ABU6ND59_9BACI</name>
<comment type="similarity">
    <text evidence="1">Belongs to the amidase family.</text>
</comment>
<dbReference type="InterPro" id="IPR023631">
    <property type="entry name" value="Amidase_dom"/>
</dbReference>
<protein>
    <submittedName>
        <fullName evidence="3">Amidase</fullName>
    </submittedName>
</protein>
<accession>A0ABU6ND59</accession>
<evidence type="ECO:0000259" key="2">
    <source>
        <dbReference type="Pfam" id="PF01425"/>
    </source>
</evidence>
<reference evidence="3 4" key="1">
    <citation type="submission" date="2023-03" db="EMBL/GenBank/DDBJ databases">
        <title>Bacillus Genome Sequencing.</title>
        <authorList>
            <person name="Dunlap C."/>
        </authorList>
    </citation>
    <scope>NUCLEOTIDE SEQUENCE [LARGE SCALE GENOMIC DNA]</scope>
    <source>
        <strain evidence="3 4">B-14544</strain>
    </source>
</reference>
<dbReference type="InterPro" id="IPR036928">
    <property type="entry name" value="AS_sf"/>
</dbReference>
<dbReference type="InterPro" id="IPR000120">
    <property type="entry name" value="Amidase"/>
</dbReference>
<dbReference type="Gene3D" id="3.90.1300.10">
    <property type="entry name" value="Amidase signature (AS) domain"/>
    <property type="match status" value="1"/>
</dbReference>
<organism evidence="3 4">
    <name type="scientific">Bacillus xiapuensis</name>
    <dbReference type="NCBI Taxonomy" id="2014075"/>
    <lineage>
        <taxon>Bacteria</taxon>
        <taxon>Bacillati</taxon>
        <taxon>Bacillota</taxon>
        <taxon>Bacilli</taxon>
        <taxon>Bacillales</taxon>
        <taxon>Bacillaceae</taxon>
        <taxon>Bacillus</taxon>
    </lineage>
</organism>
<sequence length="476" mass="51747">MKFSEYLQYDGLGLAELVKNKEVTPEELTDTALQVIEDINPKLNAVVSIQRENAKRDLDDLPNGPFKGVPFLIKEMALHASGIPSRMGSKLADGFVLAHDTELMARFRQAGFVTIGTTATPEFAFNATTESVLYGPSRNPWNNERSPGGSSGGAGAAVAAGIVPIAHANDGGGSIRIPASCNGLIGLKPTRGRIPTGPDMGELLCGLGIEFAITRTVRDTAALLDAVSGPDLGCYAWAERPATPYLKELATPSQRLRIAWTDKPFSEVPVDPECIKSLHETVRLCEQLGHEVVETAPYINNEQHMLATVRLWSSNLANMMDNVAQFLGKDPSEELLEATSWACYQYGKSMTAVELLQALDIMNMVSRTIGEFFNGYDVFLTPTTGQPPLLLSELNANAPGVSPEQWTEQIFTYAPFTNVFNTTGQPAISLPLAWSRDGLPIGMQFAGRFGDEATLLKLAHQIEEALPWKDRRPPMV</sequence>
<evidence type="ECO:0000313" key="3">
    <source>
        <dbReference type="EMBL" id="MED3564152.1"/>
    </source>
</evidence>
<proteinExistence type="inferred from homology"/>
<dbReference type="PANTHER" id="PTHR11895:SF7">
    <property type="entry name" value="GLUTAMYL-TRNA(GLN) AMIDOTRANSFERASE SUBUNIT A, MITOCHONDRIAL"/>
    <property type="match status" value="1"/>
</dbReference>
<dbReference type="RefSeq" id="WP_327969271.1">
    <property type="nucleotide sequence ID" value="NZ_JARMQG010000276.1"/>
</dbReference>
<keyword evidence="4" id="KW-1185">Reference proteome</keyword>